<protein>
    <submittedName>
        <fullName evidence="1">Uncharacterized protein</fullName>
    </submittedName>
</protein>
<dbReference type="AlphaFoldDB" id="A0A3M6UAB4"/>
<organism evidence="1 2">
    <name type="scientific">Pocillopora damicornis</name>
    <name type="common">Cauliflower coral</name>
    <name type="synonym">Millepora damicornis</name>
    <dbReference type="NCBI Taxonomy" id="46731"/>
    <lineage>
        <taxon>Eukaryota</taxon>
        <taxon>Metazoa</taxon>
        <taxon>Cnidaria</taxon>
        <taxon>Anthozoa</taxon>
        <taxon>Hexacorallia</taxon>
        <taxon>Scleractinia</taxon>
        <taxon>Astrocoeniina</taxon>
        <taxon>Pocilloporidae</taxon>
        <taxon>Pocillopora</taxon>
    </lineage>
</organism>
<dbReference type="EMBL" id="RCHS01001937">
    <property type="protein sequence ID" value="RMX50541.1"/>
    <property type="molecule type" value="Genomic_DNA"/>
</dbReference>
<dbReference type="Proteomes" id="UP000275408">
    <property type="component" value="Unassembled WGS sequence"/>
</dbReference>
<evidence type="ECO:0000313" key="1">
    <source>
        <dbReference type="EMBL" id="RMX50541.1"/>
    </source>
</evidence>
<proteinExistence type="predicted"/>
<name>A0A3M6UAB4_POCDA</name>
<sequence length="97" mass="10960">MILSRDKEGYQLCLRLKEADFRSARRNVQDPVQGFKACNDGIADAVQKPRIPRRLMGKMPLSEFVQKAGEACQLVCDVMALRDGKAFFQAVADNERK</sequence>
<accession>A0A3M6UAB4</accession>
<reference evidence="1 2" key="1">
    <citation type="journal article" date="2018" name="Sci. Rep.">
        <title>Comparative analysis of the Pocillopora damicornis genome highlights role of immune system in coral evolution.</title>
        <authorList>
            <person name="Cunning R."/>
            <person name="Bay R.A."/>
            <person name="Gillette P."/>
            <person name="Baker A.C."/>
            <person name="Traylor-Knowles N."/>
        </authorList>
    </citation>
    <scope>NUCLEOTIDE SEQUENCE [LARGE SCALE GENOMIC DNA]</scope>
    <source>
        <strain evidence="1">RSMAS</strain>
        <tissue evidence="1">Whole animal</tissue>
    </source>
</reference>
<evidence type="ECO:0000313" key="2">
    <source>
        <dbReference type="Proteomes" id="UP000275408"/>
    </source>
</evidence>
<gene>
    <name evidence="1" type="ORF">pdam_00008765</name>
</gene>
<keyword evidence="2" id="KW-1185">Reference proteome</keyword>
<feature type="non-terminal residue" evidence="1">
    <location>
        <position position="97"/>
    </location>
</feature>
<comment type="caution">
    <text evidence="1">The sequence shown here is derived from an EMBL/GenBank/DDBJ whole genome shotgun (WGS) entry which is preliminary data.</text>
</comment>